<dbReference type="EMBL" id="JAAWWK010000005">
    <property type="protein sequence ID" value="NKI18701.1"/>
    <property type="molecule type" value="Genomic_DNA"/>
</dbReference>
<proteinExistence type="inferred from homology"/>
<dbReference type="InterPro" id="IPR029045">
    <property type="entry name" value="ClpP/crotonase-like_dom_sf"/>
</dbReference>
<dbReference type="Gene3D" id="1.10.12.10">
    <property type="entry name" value="Lyase 2-enoyl-coa Hydratase, Chain A, domain 2"/>
    <property type="match status" value="1"/>
</dbReference>
<evidence type="ECO:0000313" key="5">
    <source>
        <dbReference type="EMBL" id="NKI18701.1"/>
    </source>
</evidence>
<gene>
    <name evidence="5" type="ORF">HCU74_14910</name>
</gene>
<evidence type="ECO:0000256" key="1">
    <source>
        <dbReference type="ARBA" id="ARBA00005254"/>
    </source>
</evidence>
<evidence type="ECO:0000313" key="6">
    <source>
        <dbReference type="Proteomes" id="UP000765845"/>
    </source>
</evidence>
<dbReference type="CDD" id="cd06558">
    <property type="entry name" value="crotonase-like"/>
    <property type="match status" value="1"/>
</dbReference>
<dbReference type="Proteomes" id="UP000765845">
    <property type="component" value="Unassembled WGS sequence"/>
</dbReference>
<dbReference type="InterPro" id="IPR016039">
    <property type="entry name" value="Thiolase-like"/>
</dbReference>
<dbReference type="Pfam" id="PF00378">
    <property type="entry name" value="ECH_1"/>
    <property type="match status" value="1"/>
</dbReference>
<name>A0ABX1GIA7_9GAMM</name>
<evidence type="ECO:0000256" key="3">
    <source>
        <dbReference type="RuleBase" id="RU003707"/>
    </source>
</evidence>
<dbReference type="PANTHER" id="PTHR11941:SF54">
    <property type="entry name" value="ENOYL-COA HYDRATASE, MITOCHONDRIAL"/>
    <property type="match status" value="1"/>
</dbReference>
<comment type="caution">
    <text evidence="5">The sequence shown here is derived from an EMBL/GenBank/DDBJ whole genome shotgun (WGS) entry which is preliminary data.</text>
</comment>
<dbReference type="Gene3D" id="3.40.47.10">
    <property type="match status" value="1"/>
</dbReference>
<evidence type="ECO:0000256" key="2">
    <source>
        <dbReference type="ARBA" id="ARBA00023239"/>
    </source>
</evidence>
<dbReference type="Gene3D" id="2.40.50.840">
    <property type="match status" value="1"/>
</dbReference>
<keyword evidence="2" id="KW-0456">Lyase</keyword>
<dbReference type="SUPFAM" id="SSF53901">
    <property type="entry name" value="Thiolase-like"/>
    <property type="match status" value="1"/>
</dbReference>
<accession>A0ABX1GIA7</accession>
<feature type="domain" description="Thiolase-like protein type 1 additional C-terminal" evidence="4">
    <location>
        <begin position="390"/>
        <end position="470"/>
    </location>
</feature>
<keyword evidence="6" id="KW-1185">Reference proteome</keyword>
<dbReference type="Gene3D" id="3.90.226.10">
    <property type="entry name" value="2-enoyl-CoA Hydratase, Chain A, domain 1"/>
    <property type="match status" value="1"/>
</dbReference>
<reference evidence="5 6" key="1">
    <citation type="submission" date="2020-04" db="EMBL/GenBank/DDBJ databases">
        <authorList>
            <person name="Yoon J."/>
        </authorList>
    </citation>
    <scope>NUCLEOTIDE SEQUENCE [LARGE SCALE GENOMIC DNA]</scope>
    <source>
        <strain evidence="5 6">KMU-166</strain>
    </source>
</reference>
<dbReference type="InterPro" id="IPR040771">
    <property type="entry name" value="TLP1_add_C"/>
</dbReference>
<sequence length="753" mass="81871">MAAKRALADCEYIGIAEHIDTIVGVRIFADSSPAWSSPFGSPDNFPRAVGRRLGITPKDAIYATVGGQTPQALVGEFSEKLHKGSCEAVLLVGGEVMANIKAASRQGVKLNWSENIEGSLEDRGLTDGDHLATSIEFEHQLLQPMQFYGFMEQARRADLGEDISEYRKEMGNTFAKLSQIAANNPHAQFPQAYTPNELTEPNDKNRMIVSPFTRNLVAKDSVNQAAAVVLTTVGKAKSLGIPESKWVYLHGYSNTKERTLLERPRIGYSKGMEQSLLGALAAAGKQTQDIQHFDIYSCFPVVVHQARDILGIAANDPRPLSQTGGLPYFGGPGNNYSTHGLVSLVESLRKEPGSYGLLYANGGWMSKHAAGIYSTTPPSEAWQPAPSTHLQANVDAEAPIEMEAKPSGEAVLESYIINYFKGQPLNSVVIGKLKSNGKRFYALNAFEDSETLARTLSDKMLGSTIFVEADPRGNRYAYSRETLQQYLPPVIDEFQEDYQYCRVERIGKVLKVTINRPEVRNALNPAANQELENIFNAYEKDKNLWVAILTGAGSEAFSAGNDLKAMASGEPFWVPKTGFAGLTARPNRVKPIIAAVNGSALGGGLEIALACDIIVSANHAIFGLPEVKVGLFAGMGGIQRLTRQIGLKKAMEMLLTGKSVTADEASELGLVNHVVAKEALDEHAMNLAELICDSAPVAVRSTMQLLNETAGFASIDDAVTQPHRVFDNLLNSEDFFEGSKAFAEKRKPRWTGR</sequence>
<dbReference type="PANTHER" id="PTHR11941">
    <property type="entry name" value="ENOYL-COA HYDRATASE-RELATED"/>
    <property type="match status" value="1"/>
</dbReference>
<dbReference type="InterPro" id="IPR001753">
    <property type="entry name" value="Enoyl-CoA_hydra/iso"/>
</dbReference>
<evidence type="ECO:0000259" key="4">
    <source>
        <dbReference type="Pfam" id="PF18313"/>
    </source>
</evidence>
<dbReference type="InterPro" id="IPR014748">
    <property type="entry name" value="Enoyl-CoA_hydra_C"/>
</dbReference>
<dbReference type="InterPro" id="IPR018376">
    <property type="entry name" value="Enoyl-CoA_hyd/isom_CS"/>
</dbReference>
<dbReference type="Pfam" id="PF18313">
    <property type="entry name" value="TLP1_add_C"/>
    <property type="match status" value="1"/>
</dbReference>
<organism evidence="5 6">
    <name type="scientific">Spongiibacter thalassae</name>
    <dbReference type="NCBI Taxonomy" id="2721624"/>
    <lineage>
        <taxon>Bacteria</taxon>
        <taxon>Pseudomonadati</taxon>
        <taxon>Pseudomonadota</taxon>
        <taxon>Gammaproteobacteria</taxon>
        <taxon>Cellvibrionales</taxon>
        <taxon>Spongiibacteraceae</taxon>
        <taxon>Spongiibacter</taxon>
    </lineage>
</organism>
<protein>
    <submittedName>
        <fullName evidence="5">Acetyl-CoA acetyltransferase</fullName>
    </submittedName>
</protein>
<comment type="similarity">
    <text evidence="1 3">Belongs to the enoyl-CoA hydratase/isomerase family.</text>
</comment>
<dbReference type="PROSITE" id="PS00166">
    <property type="entry name" value="ENOYL_COA_HYDRATASE"/>
    <property type="match status" value="1"/>
</dbReference>
<dbReference type="SUPFAM" id="SSF52096">
    <property type="entry name" value="ClpP/crotonase"/>
    <property type="match status" value="1"/>
</dbReference>
<dbReference type="RefSeq" id="WP_168451213.1">
    <property type="nucleotide sequence ID" value="NZ_JAAWWK010000005.1"/>
</dbReference>